<evidence type="ECO:0000313" key="1">
    <source>
        <dbReference type="EMBL" id="ATD60002.1"/>
    </source>
</evidence>
<dbReference type="KEGG" id="jsv:CNX70_07225"/>
<dbReference type="RefSeq" id="WP_096234147.1">
    <property type="nucleotide sequence ID" value="NZ_CP023422.1"/>
</dbReference>
<dbReference type="AlphaFoldDB" id="A0A290WSY7"/>
<organism evidence="1 2">
    <name type="scientific">Janthinobacterium svalbardensis</name>
    <dbReference type="NCBI Taxonomy" id="368607"/>
    <lineage>
        <taxon>Bacteria</taxon>
        <taxon>Pseudomonadati</taxon>
        <taxon>Pseudomonadota</taxon>
        <taxon>Betaproteobacteria</taxon>
        <taxon>Burkholderiales</taxon>
        <taxon>Oxalobacteraceae</taxon>
        <taxon>Janthinobacterium</taxon>
    </lineage>
</organism>
<name>A0A290WSY7_9BURK</name>
<dbReference type="Proteomes" id="UP000218437">
    <property type="component" value="Chromosome"/>
</dbReference>
<accession>A0A290WSY7</accession>
<gene>
    <name evidence="1" type="ORF">CNX70_07225</name>
</gene>
<sequence length="65" mass="7212">MQPFLKTHAPPQVNISIDAQYPLVPAALQVQIGDVHGHAEHGFTTEKQLLLHLQMYTAVLIELAK</sequence>
<keyword evidence="2" id="KW-1185">Reference proteome</keyword>
<protein>
    <recommendedName>
        <fullName evidence="3">Peptidase M20 dimerisation domain-containing protein</fullName>
    </recommendedName>
</protein>
<evidence type="ECO:0000313" key="2">
    <source>
        <dbReference type="Proteomes" id="UP000218437"/>
    </source>
</evidence>
<reference evidence="1 2" key="1">
    <citation type="submission" date="2017-09" db="EMBL/GenBank/DDBJ databases">
        <title>Complete genome sequence of Janthinobacterium svalbardensis PAMC 27463.</title>
        <authorList>
            <person name="Cho Y.-J."/>
            <person name="Cho A."/>
            <person name="Kim O.-S."/>
            <person name="Lee J.-I."/>
        </authorList>
    </citation>
    <scope>NUCLEOTIDE SEQUENCE [LARGE SCALE GENOMIC DNA]</scope>
    <source>
        <strain evidence="1 2">PAMC 27463</strain>
    </source>
</reference>
<evidence type="ECO:0008006" key="3">
    <source>
        <dbReference type="Google" id="ProtNLM"/>
    </source>
</evidence>
<dbReference type="EMBL" id="CP023422">
    <property type="protein sequence ID" value="ATD60002.1"/>
    <property type="molecule type" value="Genomic_DNA"/>
</dbReference>
<proteinExistence type="predicted"/>